<organism evidence="2 3">
    <name type="scientific">Stephanodiscus triporus</name>
    <dbReference type="NCBI Taxonomy" id="2934178"/>
    <lineage>
        <taxon>Eukaryota</taxon>
        <taxon>Sar</taxon>
        <taxon>Stramenopiles</taxon>
        <taxon>Ochrophyta</taxon>
        <taxon>Bacillariophyta</taxon>
        <taxon>Coscinodiscophyceae</taxon>
        <taxon>Thalassiosirophycidae</taxon>
        <taxon>Stephanodiscales</taxon>
        <taxon>Stephanodiscaceae</taxon>
        <taxon>Stephanodiscus</taxon>
    </lineage>
</organism>
<accession>A0ABD3NML6</accession>
<gene>
    <name evidence="2" type="ORF">ACHAW5_003053</name>
</gene>
<evidence type="ECO:0000313" key="2">
    <source>
        <dbReference type="EMBL" id="KAL3777084.1"/>
    </source>
</evidence>
<evidence type="ECO:0000313" key="3">
    <source>
        <dbReference type="Proteomes" id="UP001530315"/>
    </source>
</evidence>
<protein>
    <submittedName>
        <fullName evidence="2">Uncharacterized protein</fullName>
    </submittedName>
</protein>
<name>A0ABD3NML6_9STRA</name>
<dbReference type="AlphaFoldDB" id="A0ABD3NML6"/>
<keyword evidence="3" id="KW-1185">Reference proteome</keyword>
<dbReference type="EMBL" id="JALLAZ020001314">
    <property type="protein sequence ID" value="KAL3777084.1"/>
    <property type="molecule type" value="Genomic_DNA"/>
</dbReference>
<comment type="caution">
    <text evidence="2">The sequence shown here is derived from an EMBL/GenBank/DDBJ whole genome shotgun (WGS) entry which is preliminary data.</text>
</comment>
<proteinExistence type="predicted"/>
<dbReference type="Proteomes" id="UP001530315">
    <property type="component" value="Unassembled WGS sequence"/>
</dbReference>
<feature type="signal peptide" evidence="1">
    <location>
        <begin position="1"/>
        <end position="20"/>
    </location>
</feature>
<sequence length="123" mass="13605">MKVVALFLSIAAICANVSTAQDYQDYADGYEQDNLYQDYAMRQQEKVEGGGGGNGLGKAIGAFGISYLIGAKVHSGRVTKKMKMKHLKDQKALYTQYYNDVYKLEEQKAEQQAVIEQLQAALA</sequence>
<reference evidence="2 3" key="1">
    <citation type="submission" date="2024-10" db="EMBL/GenBank/DDBJ databases">
        <title>Updated reference genomes for cyclostephanoid diatoms.</title>
        <authorList>
            <person name="Roberts W.R."/>
            <person name="Alverson A.J."/>
        </authorList>
    </citation>
    <scope>NUCLEOTIDE SEQUENCE [LARGE SCALE GENOMIC DNA]</scope>
    <source>
        <strain evidence="2 3">AJA276-08</strain>
    </source>
</reference>
<feature type="chain" id="PRO_5044868766" evidence="1">
    <location>
        <begin position="21"/>
        <end position="123"/>
    </location>
</feature>
<evidence type="ECO:0000256" key="1">
    <source>
        <dbReference type="SAM" id="SignalP"/>
    </source>
</evidence>
<keyword evidence="1" id="KW-0732">Signal</keyword>